<evidence type="ECO:0000313" key="1">
    <source>
        <dbReference type="EMBL" id="KKK53156.1"/>
    </source>
</evidence>
<proteinExistence type="predicted"/>
<reference evidence="1" key="1">
    <citation type="journal article" date="2015" name="Nature">
        <title>Complex archaea that bridge the gap between prokaryotes and eukaryotes.</title>
        <authorList>
            <person name="Spang A."/>
            <person name="Saw J.H."/>
            <person name="Jorgensen S.L."/>
            <person name="Zaremba-Niedzwiedzka K."/>
            <person name="Martijn J."/>
            <person name="Lind A.E."/>
            <person name="van Eijk R."/>
            <person name="Schleper C."/>
            <person name="Guy L."/>
            <person name="Ettema T.J."/>
        </authorList>
    </citation>
    <scope>NUCLEOTIDE SEQUENCE</scope>
</reference>
<gene>
    <name evidence="1" type="ORF">LCGC14_3097600</name>
</gene>
<comment type="caution">
    <text evidence="1">The sequence shown here is derived from an EMBL/GenBank/DDBJ whole genome shotgun (WGS) entry which is preliminary data.</text>
</comment>
<name>A0A0F8YYV2_9ZZZZ</name>
<organism evidence="1">
    <name type="scientific">marine sediment metagenome</name>
    <dbReference type="NCBI Taxonomy" id="412755"/>
    <lineage>
        <taxon>unclassified sequences</taxon>
        <taxon>metagenomes</taxon>
        <taxon>ecological metagenomes</taxon>
    </lineage>
</organism>
<sequence>QCVVLADSSKLGKEEFSRIADLRDVDCLITDPKAPKKILARYRKMGVHVTIARM</sequence>
<evidence type="ECO:0008006" key="2">
    <source>
        <dbReference type="Google" id="ProtNLM"/>
    </source>
</evidence>
<dbReference type="EMBL" id="LAZR01066646">
    <property type="protein sequence ID" value="KKK53156.1"/>
    <property type="molecule type" value="Genomic_DNA"/>
</dbReference>
<dbReference type="AlphaFoldDB" id="A0A0F8YYV2"/>
<accession>A0A0F8YYV2</accession>
<protein>
    <recommendedName>
        <fullName evidence="2">DeoR C-terminal sensor domain-containing protein</fullName>
    </recommendedName>
</protein>
<feature type="non-terminal residue" evidence="1">
    <location>
        <position position="1"/>
    </location>
</feature>